<dbReference type="EMBL" id="QGTR01000001">
    <property type="protein sequence ID" value="PWW04441.1"/>
    <property type="molecule type" value="Genomic_DNA"/>
</dbReference>
<evidence type="ECO:0000256" key="2">
    <source>
        <dbReference type="SAM" id="SignalP"/>
    </source>
</evidence>
<evidence type="ECO:0000256" key="1">
    <source>
        <dbReference type="SAM" id="MobiDB-lite"/>
    </source>
</evidence>
<dbReference type="Proteomes" id="UP000246352">
    <property type="component" value="Unassembled WGS sequence"/>
</dbReference>
<keyword evidence="2" id="KW-0732">Signal</keyword>
<feature type="region of interest" description="Disordered" evidence="1">
    <location>
        <begin position="301"/>
        <end position="381"/>
    </location>
</feature>
<feature type="chain" id="PRO_5016237441" evidence="2">
    <location>
        <begin position="24"/>
        <end position="381"/>
    </location>
</feature>
<feature type="signal peptide" evidence="2">
    <location>
        <begin position="1"/>
        <end position="23"/>
    </location>
</feature>
<evidence type="ECO:0000313" key="3">
    <source>
        <dbReference type="EMBL" id="PWW04441.1"/>
    </source>
</evidence>
<reference evidence="3 4" key="1">
    <citation type="submission" date="2018-05" db="EMBL/GenBank/DDBJ databases">
        <title>Genomic Encyclopedia of Type Strains, Phase IV (KMG-IV): sequencing the most valuable type-strain genomes for metagenomic binning, comparative biology and taxonomic classification.</title>
        <authorList>
            <person name="Goeker M."/>
        </authorList>
    </citation>
    <scope>NUCLEOTIDE SEQUENCE [LARGE SCALE GENOMIC DNA]</scope>
    <source>
        <strain evidence="3 4">DSM 16791</strain>
    </source>
</reference>
<feature type="compositionally biased region" description="Polar residues" evidence="1">
    <location>
        <begin position="364"/>
        <end position="381"/>
    </location>
</feature>
<protein>
    <submittedName>
        <fullName evidence="3">Uncharacterized protein DUF2865</fullName>
    </submittedName>
</protein>
<gene>
    <name evidence="3" type="ORF">DFR52_1011139</name>
</gene>
<name>A0A317PSI7_9HYPH</name>
<dbReference type="Pfam" id="PF11064">
    <property type="entry name" value="DUF2865"/>
    <property type="match status" value="1"/>
</dbReference>
<evidence type="ECO:0000313" key="4">
    <source>
        <dbReference type="Proteomes" id="UP000246352"/>
    </source>
</evidence>
<organism evidence="3 4">
    <name type="scientific">Hoeflea marina</name>
    <dbReference type="NCBI Taxonomy" id="274592"/>
    <lineage>
        <taxon>Bacteria</taxon>
        <taxon>Pseudomonadati</taxon>
        <taxon>Pseudomonadota</taxon>
        <taxon>Alphaproteobacteria</taxon>
        <taxon>Hyphomicrobiales</taxon>
        <taxon>Rhizobiaceae</taxon>
        <taxon>Hoeflea</taxon>
    </lineage>
</organism>
<dbReference type="OrthoDB" id="7850882at2"/>
<sequence>MRSHWVQIVTLLLAGLMASPAAAQGAGICTRLQAQLASLSTGPGTSAAYRRYAEAVAKQDRQLDKVRSDLMRYGCSSGSLVAQGGRNASGCLTLERAQTRMQANLRALERKRDSFGERGNGSARRRIDAAIKANGCDGPADVTRTAAIQGIRDARRAARSPGLVAILGDSGGRVRETRSTIIIEPHASGSGGYRTLCVRSCDGFFFPISSAASPNDFARDERTCRMMCPGTPAELYYHSVPDQESEDMVSARDNEPYTELPTAFAYRSTAKPMSQACSCNMAAFYQEMQRREAILNGTQTEAPVTTWVRPSARPDPGEDPETNANPDAELSGSDMAAVAAASQGERPLDTQSRPVRVVGPQFLPDQSQALDLTQNTDRIFR</sequence>
<dbReference type="InterPro" id="IPR021293">
    <property type="entry name" value="DUF2865"/>
</dbReference>
<proteinExistence type="predicted"/>
<comment type="caution">
    <text evidence="3">The sequence shown here is derived from an EMBL/GenBank/DDBJ whole genome shotgun (WGS) entry which is preliminary data.</text>
</comment>
<accession>A0A317PSI7</accession>
<keyword evidence="4" id="KW-1185">Reference proteome</keyword>
<dbReference type="RefSeq" id="WP_110030877.1">
    <property type="nucleotide sequence ID" value="NZ_QGTR01000001.1"/>
</dbReference>
<dbReference type="AlphaFoldDB" id="A0A317PSI7"/>